<sequence length="343" mass="37633">SSSAIFAAIAAGDTAALQRLVRTADAQHVNAITSINKSVQVVYTPLIRAAEAGDVDAVAILLAHPDINVNRPPGVPPLVLQTLAPYLCVDSVVALLVQDLPISVDSANPSRLVDNPDHSFYSWMIFLDPELKVPDDVSKLAVIQRILDLELFAQVPRTHVVRRLMAAPDEHGRPAIDAADADVRAFLTNQLYFLGRYELLLDAPPVHVSATSVVVLAYDHGMYAQMFEEEAEGDANDGYLLDLNGFCNCLRALAPLRATDDFIKSQADYDRECYHRQRLDLNFVLGLVPSPAELPDDFAQTMSQLPLSHLSHINMAEYANLVVMPAADRSLEDIFLKERPSEA</sequence>
<dbReference type="EMBL" id="QUTA01002277">
    <property type="protein sequence ID" value="RHY27838.1"/>
    <property type="molecule type" value="Genomic_DNA"/>
</dbReference>
<comment type="caution">
    <text evidence="1">The sequence shown here is derived from an EMBL/GenBank/DDBJ whole genome shotgun (WGS) entry which is preliminary data.</text>
</comment>
<dbReference type="Gene3D" id="1.25.40.20">
    <property type="entry name" value="Ankyrin repeat-containing domain"/>
    <property type="match status" value="1"/>
</dbReference>
<feature type="non-terminal residue" evidence="1">
    <location>
        <position position="343"/>
    </location>
</feature>
<gene>
    <name evidence="1" type="ORF">DYB25_013030</name>
</gene>
<proteinExistence type="predicted"/>
<dbReference type="Proteomes" id="UP000266239">
    <property type="component" value="Unassembled WGS sequence"/>
</dbReference>
<feature type="non-terminal residue" evidence="1">
    <location>
        <position position="1"/>
    </location>
</feature>
<evidence type="ECO:0000313" key="2">
    <source>
        <dbReference type="Proteomes" id="UP000266239"/>
    </source>
</evidence>
<evidence type="ECO:0000313" key="1">
    <source>
        <dbReference type="EMBL" id="RHY27838.1"/>
    </source>
</evidence>
<dbReference type="InterPro" id="IPR036770">
    <property type="entry name" value="Ankyrin_rpt-contain_sf"/>
</dbReference>
<reference evidence="1 2" key="1">
    <citation type="submission" date="2018-08" db="EMBL/GenBank/DDBJ databases">
        <title>Aphanomyces genome sequencing and annotation.</title>
        <authorList>
            <person name="Minardi D."/>
            <person name="Oidtmann B."/>
            <person name="Van Der Giezen M."/>
            <person name="Studholme D.J."/>
        </authorList>
    </citation>
    <scope>NUCLEOTIDE SEQUENCE [LARGE SCALE GENOMIC DNA]</scope>
    <source>
        <strain evidence="1 2">Yx</strain>
    </source>
</reference>
<organism evidence="1 2">
    <name type="scientific">Aphanomyces astaci</name>
    <name type="common">Crayfish plague agent</name>
    <dbReference type="NCBI Taxonomy" id="112090"/>
    <lineage>
        <taxon>Eukaryota</taxon>
        <taxon>Sar</taxon>
        <taxon>Stramenopiles</taxon>
        <taxon>Oomycota</taxon>
        <taxon>Saprolegniomycetes</taxon>
        <taxon>Saprolegniales</taxon>
        <taxon>Verrucalvaceae</taxon>
        <taxon>Aphanomyces</taxon>
    </lineage>
</organism>
<accession>A0A397BWS7</accession>
<dbReference type="VEuPathDB" id="FungiDB:H257_08957"/>
<protein>
    <submittedName>
        <fullName evidence="1">Uncharacterized protein</fullName>
    </submittedName>
</protein>
<dbReference type="AlphaFoldDB" id="A0A397BWS7"/>
<name>A0A397BWS7_APHAT</name>